<evidence type="ECO:0000259" key="22">
    <source>
        <dbReference type="PROSITE" id="PS51007"/>
    </source>
</evidence>
<evidence type="ECO:0000256" key="21">
    <source>
        <dbReference type="SAM" id="Phobius"/>
    </source>
</evidence>
<gene>
    <name evidence="23" type="ORF">MNB_SM-7-714</name>
</gene>
<reference evidence="23" key="1">
    <citation type="submission" date="2016-10" db="EMBL/GenBank/DDBJ databases">
        <authorList>
            <person name="de Groot N.N."/>
        </authorList>
    </citation>
    <scope>NUCLEOTIDE SEQUENCE</scope>
</reference>
<keyword evidence="17" id="KW-0408">Iron</keyword>
<keyword evidence="6" id="KW-1003">Cell membrane</keyword>
<protein>
    <recommendedName>
        <fullName evidence="20">Cytochrome c oxidase subunit III</fullName>
    </recommendedName>
</protein>
<evidence type="ECO:0000256" key="15">
    <source>
        <dbReference type="ARBA" id="ARBA00022989"/>
    </source>
</evidence>
<keyword evidence="18" id="KW-0406">Ion transport</keyword>
<evidence type="ECO:0000256" key="12">
    <source>
        <dbReference type="ARBA" id="ARBA00022737"/>
    </source>
</evidence>
<keyword evidence="11" id="KW-0479">Metal-binding</keyword>
<dbReference type="PANTHER" id="PTHR33751:SF1">
    <property type="entry name" value="CBB3-TYPE CYTOCHROME C OXIDASE SUBUNIT FIXP"/>
    <property type="match status" value="1"/>
</dbReference>
<dbReference type="PANTHER" id="PTHR33751">
    <property type="entry name" value="CBB3-TYPE CYTOCHROME C OXIDASE SUBUNIT FIXP"/>
    <property type="match status" value="1"/>
</dbReference>
<evidence type="ECO:0000256" key="19">
    <source>
        <dbReference type="ARBA" id="ARBA00023136"/>
    </source>
</evidence>
<evidence type="ECO:0000256" key="3">
    <source>
        <dbReference type="ARBA" id="ARBA00004673"/>
    </source>
</evidence>
<organism evidence="23">
    <name type="scientific">hydrothermal vent metagenome</name>
    <dbReference type="NCBI Taxonomy" id="652676"/>
    <lineage>
        <taxon>unclassified sequences</taxon>
        <taxon>metagenomes</taxon>
        <taxon>ecological metagenomes</taxon>
    </lineage>
</organism>
<dbReference type="EMBL" id="FPHB01000048">
    <property type="protein sequence ID" value="SFV60179.1"/>
    <property type="molecule type" value="Genomic_DNA"/>
</dbReference>
<comment type="subcellular location">
    <subcellularLocation>
        <location evidence="2">Cell inner membrane</location>
    </subcellularLocation>
</comment>
<evidence type="ECO:0000256" key="8">
    <source>
        <dbReference type="ARBA" id="ARBA00022617"/>
    </source>
</evidence>
<dbReference type="InterPro" id="IPR032858">
    <property type="entry name" value="CcoP_N"/>
</dbReference>
<dbReference type="Pfam" id="PF13442">
    <property type="entry name" value="Cytochrome_CBB3"/>
    <property type="match status" value="1"/>
</dbReference>
<keyword evidence="5" id="KW-0813">Transport</keyword>
<dbReference type="InterPro" id="IPR036909">
    <property type="entry name" value="Cyt_c-like_dom_sf"/>
</dbReference>
<keyword evidence="14" id="KW-0249">Electron transport</keyword>
<evidence type="ECO:0000256" key="4">
    <source>
        <dbReference type="ARBA" id="ARBA00006113"/>
    </source>
</evidence>
<evidence type="ECO:0000256" key="2">
    <source>
        <dbReference type="ARBA" id="ARBA00004533"/>
    </source>
</evidence>
<evidence type="ECO:0000256" key="13">
    <source>
        <dbReference type="ARBA" id="ARBA00022781"/>
    </source>
</evidence>
<keyword evidence="13" id="KW-0375">Hydrogen ion transport</keyword>
<keyword evidence="15 21" id="KW-1133">Transmembrane helix</keyword>
<sequence>MNKLYLWGGILSVFLLGATYLAVGTTKGGLNGDIVNTLAVLGAIAIALITIWVVVKYVRQMQNDRASGELAEENWDGIGEYKNELPMGWAVMFMGTIIWGMWYFIAGYPVNAFSQIGQYNQEVKELNSKFQAKYADIKGDRLVEMGESVFLANCTVCHGINADGMDGKAANLNQRIEKKSVEYVIKHGSNNHLLGMEMPMPDRNGLFNANTGALITDAEIETVASYVANGFKGAGADIFAGTCAGCHGADGRGMPSVAPNIREFTTELVSNVLAHGKRGAIGKMPAFDILNKKQKEAVAAYIISLSKGE</sequence>
<name>A0A1W1C326_9ZZZZ</name>
<evidence type="ECO:0000256" key="14">
    <source>
        <dbReference type="ARBA" id="ARBA00022982"/>
    </source>
</evidence>
<dbReference type="AlphaFoldDB" id="A0A1W1C326"/>
<dbReference type="GO" id="GO:0009055">
    <property type="term" value="F:electron transfer activity"/>
    <property type="evidence" value="ECO:0007669"/>
    <property type="project" value="InterPro"/>
</dbReference>
<feature type="transmembrane region" description="Helical" evidence="21">
    <location>
        <begin position="34"/>
        <end position="55"/>
    </location>
</feature>
<keyword evidence="12" id="KW-0677">Repeat</keyword>
<evidence type="ECO:0000256" key="11">
    <source>
        <dbReference type="ARBA" id="ARBA00022723"/>
    </source>
</evidence>
<evidence type="ECO:0000256" key="5">
    <source>
        <dbReference type="ARBA" id="ARBA00022448"/>
    </source>
</evidence>
<dbReference type="InterPro" id="IPR009056">
    <property type="entry name" value="Cyt_c-like_dom"/>
</dbReference>
<comment type="pathway">
    <text evidence="3">Energy metabolism; oxidative phosphorylation.</text>
</comment>
<feature type="domain" description="Cytochrome c" evidence="22">
    <location>
        <begin position="230"/>
        <end position="306"/>
    </location>
</feature>
<evidence type="ECO:0000256" key="7">
    <source>
        <dbReference type="ARBA" id="ARBA00022519"/>
    </source>
</evidence>
<proteinExistence type="inferred from homology"/>
<keyword evidence="8" id="KW-0349">Heme</keyword>
<keyword evidence="9" id="KW-0679">Respiratory chain</keyword>
<keyword evidence="19 21" id="KW-0472">Membrane</keyword>
<dbReference type="GO" id="GO:0005886">
    <property type="term" value="C:plasma membrane"/>
    <property type="evidence" value="ECO:0007669"/>
    <property type="project" value="UniProtKB-SubCell"/>
</dbReference>
<evidence type="ECO:0000256" key="1">
    <source>
        <dbReference type="ARBA" id="ARBA00001926"/>
    </source>
</evidence>
<dbReference type="SUPFAM" id="SSF46626">
    <property type="entry name" value="Cytochrome c"/>
    <property type="match status" value="2"/>
</dbReference>
<dbReference type="GO" id="GO:0046872">
    <property type="term" value="F:metal ion binding"/>
    <property type="evidence" value="ECO:0007669"/>
    <property type="project" value="UniProtKB-KW"/>
</dbReference>
<accession>A0A1W1C326</accession>
<evidence type="ECO:0000256" key="10">
    <source>
        <dbReference type="ARBA" id="ARBA00022692"/>
    </source>
</evidence>
<dbReference type="GO" id="GO:1902600">
    <property type="term" value="P:proton transmembrane transport"/>
    <property type="evidence" value="ECO:0007669"/>
    <property type="project" value="UniProtKB-KW"/>
</dbReference>
<dbReference type="UniPathway" id="UPA00705"/>
<dbReference type="GO" id="GO:0020037">
    <property type="term" value="F:heme binding"/>
    <property type="evidence" value="ECO:0007669"/>
    <property type="project" value="InterPro"/>
</dbReference>
<dbReference type="Pfam" id="PF00034">
    <property type="entry name" value="Cytochrom_C"/>
    <property type="match status" value="1"/>
</dbReference>
<keyword evidence="10 21" id="KW-0812">Transmembrane</keyword>
<dbReference type="InterPro" id="IPR004678">
    <property type="entry name" value="Cyt_c_oxidase_cbb3_su3"/>
</dbReference>
<keyword evidence="16 23" id="KW-0560">Oxidoreductase</keyword>
<dbReference type="PROSITE" id="PS51007">
    <property type="entry name" value="CYTC"/>
    <property type="match status" value="2"/>
</dbReference>
<dbReference type="InterPro" id="IPR050597">
    <property type="entry name" value="Cytochrome_c_Oxidase_Subunit"/>
</dbReference>
<dbReference type="PIRSF" id="PIRSF000006">
    <property type="entry name" value="Cbb3-Cox_fixP"/>
    <property type="match status" value="1"/>
</dbReference>
<dbReference type="Gene3D" id="6.10.280.130">
    <property type="match status" value="1"/>
</dbReference>
<dbReference type="GO" id="GO:0016491">
    <property type="term" value="F:oxidoreductase activity"/>
    <property type="evidence" value="ECO:0007669"/>
    <property type="project" value="UniProtKB-KW"/>
</dbReference>
<dbReference type="InterPro" id="IPR038414">
    <property type="entry name" value="CcoP_N_sf"/>
</dbReference>
<keyword evidence="7" id="KW-0997">Cell inner membrane</keyword>
<evidence type="ECO:0000256" key="6">
    <source>
        <dbReference type="ARBA" id="ARBA00022475"/>
    </source>
</evidence>
<evidence type="ECO:0000256" key="16">
    <source>
        <dbReference type="ARBA" id="ARBA00023002"/>
    </source>
</evidence>
<dbReference type="Gene3D" id="1.10.760.10">
    <property type="entry name" value="Cytochrome c-like domain"/>
    <property type="match status" value="2"/>
</dbReference>
<evidence type="ECO:0000256" key="9">
    <source>
        <dbReference type="ARBA" id="ARBA00022660"/>
    </source>
</evidence>
<evidence type="ECO:0000313" key="23">
    <source>
        <dbReference type="EMBL" id="SFV60179.1"/>
    </source>
</evidence>
<comment type="similarity">
    <text evidence="4">Belongs to the CcoP / FixP family.</text>
</comment>
<dbReference type="GO" id="GO:0006119">
    <property type="term" value="P:oxidative phosphorylation"/>
    <property type="evidence" value="ECO:0007669"/>
    <property type="project" value="UniProtKB-UniPathway"/>
</dbReference>
<dbReference type="Pfam" id="PF14715">
    <property type="entry name" value="FixP_N"/>
    <property type="match status" value="1"/>
</dbReference>
<comment type="cofactor">
    <cofactor evidence="1">
        <name>heme c</name>
        <dbReference type="ChEBI" id="CHEBI:61717"/>
    </cofactor>
</comment>
<evidence type="ECO:0000256" key="20">
    <source>
        <dbReference type="ARBA" id="ARBA00029635"/>
    </source>
</evidence>
<feature type="domain" description="Cytochrome c" evidence="22">
    <location>
        <begin position="141"/>
        <end position="231"/>
    </location>
</feature>
<feature type="transmembrane region" description="Helical" evidence="21">
    <location>
        <begin position="87"/>
        <end position="105"/>
    </location>
</feature>
<evidence type="ECO:0000256" key="17">
    <source>
        <dbReference type="ARBA" id="ARBA00023004"/>
    </source>
</evidence>
<evidence type="ECO:0000256" key="18">
    <source>
        <dbReference type="ARBA" id="ARBA00023065"/>
    </source>
</evidence>